<dbReference type="EMBL" id="GL732528">
    <property type="protein sequence ID" value="EFX86963.1"/>
    <property type="molecule type" value="Genomic_DNA"/>
</dbReference>
<dbReference type="AlphaFoldDB" id="E9G0U0"/>
<dbReference type="OrthoDB" id="6334877at2759"/>
<evidence type="ECO:0000313" key="3">
    <source>
        <dbReference type="Proteomes" id="UP000000305"/>
    </source>
</evidence>
<dbReference type="HOGENOM" id="CLU_641353_0_0_1"/>
<reference evidence="2 3" key="1">
    <citation type="journal article" date="2011" name="Science">
        <title>The ecoresponsive genome of Daphnia pulex.</title>
        <authorList>
            <person name="Colbourne J.K."/>
            <person name="Pfrender M.E."/>
            <person name="Gilbert D."/>
            <person name="Thomas W.K."/>
            <person name="Tucker A."/>
            <person name="Oakley T.H."/>
            <person name="Tokishita S."/>
            <person name="Aerts A."/>
            <person name="Arnold G.J."/>
            <person name="Basu M.K."/>
            <person name="Bauer D.J."/>
            <person name="Caceres C.E."/>
            <person name="Carmel L."/>
            <person name="Casola C."/>
            <person name="Choi J.H."/>
            <person name="Detter J.C."/>
            <person name="Dong Q."/>
            <person name="Dusheyko S."/>
            <person name="Eads B.D."/>
            <person name="Frohlich T."/>
            <person name="Geiler-Samerotte K.A."/>
            <person name="Gerlach D."/>
            <person name="Hatcher P."/>
            <person name="Jogdeo S."/>
            <person name="Krijgsveld J."/>
            <person name="Kriventseva E.V."/>
            <person name="Kultz D."/>
            <person name="Laforsch C."/>
            <person name="Lindquist E."/>
            <person name="Lopez J."/>
            <person name="Manak J.R."/>
            <person name="Muller J."/>
            <person name="Pangilinan J."/>
            <person name="Patwardhan R.P."/>
            <person name="Pitluck S."/>
            <person name="Pritham E.J."/>
            <person name="Rechtsteiner A."/>
            <person name="Rho M."/>
            <person name="Rogozin I.B."/>
            <person name="Sakarya O."/>
            <person name="Salamov A."/>
            <person name="Schaack S."/>
            <person name="Shapiro H."/>
            <person name="Shiga Y."/>
            <person name="Skalitzky C."/>
            <person name="Smith Z."/>
            <person name="Souvorov A."/>
            <person name="Sung W."/>
            <person name="Tang Z."/>
            <person name="Tsuchiya D."/>
            <person name="Tu H."/>
            <person name="Vos H."/>
            <person name="Wang M."/>
            <person name="Wolf Y.I."/>
            <person name="Yamagata H."/>
            <person name="Yamada T."/>
            <person name="Ye Y."/>
            <person name="Shaw J.R."/>
            <person name="Andrews J."/>
            <person name="Crease T.J."/>
            <person name="Tang H."/>
            <person name="Lucas S.M."/>
            <person name="Robertson H.M."/>
            <person name="Bork P."/>
            <person name="Koonin E.V."/>
            <person name="Zdobnov E.M."/>
            <person name="Grigoriev I.V."/>
            <person name="Lynch M."/>
            <person name="Boore J.L."/>
        </authorList>
    </citation>
    <scope>NUCLEOTIDE SEQUENCE [LARGE SCALE GENOMIC DNA]</scope>
</reference>
<dbReference type="InParanoid" id="E9G0U0"/>
<evidence type="ECO:0000313" key="2">
    <source>
        <dbReference type="EMBL" id="EFX86963.1"/>
    </source>
</evidence>
<sequence>MLQARGIFKVLVVTVIFSTTIDAKSVGITSAYSEVQSCQPSSDNPIKDFNILRTLNETEAHGICYYNTTENSICLPHYEEWRNIHATWHHPESGGNVQQQLGRSIINYLDQHSHSRERCDKSPETCDWCRVGGHVEHYLNRLMKKVQEICSLFAINELIHTGSSAEKTNIFRASEFDHLAILANFRQSRSDPNEITYTGNDPAHVNVTGEWPINVSKLLGIFQKSITEAVELIHSDYLSAPTVVLGKTGVTMYFFYHRKPPADAMKISIDIAIGVQVVGNANSDVVLVPQRPGSVGSQQWRLSYPTLERDMLLKADASVSRVYQLLKFLSALHHSRDNLKREIPRKSSLTTYVLKTCLFRYMHLCYRPEENTWLGQDALRHAFGVLGQFPLNSTEMTSFFNRDIVEFNVTAESKKAATEIISKLDKMI</sequence>
<feature type="signal peptide" evidence="1">
    <location>
        <begin position="1"/>
        <end position="23"/>
    </location>
</feature>
<evidence type="ECO:0000256" key="1">
    <source>
        <dbReference type="SAM" id="SignalP"/>
    </source>
</evidence>
<dbReference type="Gene3D" id="3.30.460.90">
    <property type="match status" value="1"/>
</dbReference>
<dbReference type="KEGG" id="dpx:DAPPUDRAFT_221759"/>
<protein>
    <recommendedName>
        <fullName evidence="4">Mab-21-like HhH/H2TH-like domain-containing protein</fullName>
    </recommendedName>
</protein>
<name>E9G0U0_DAPPU</name>
<dbReference type="Proteomes" id="UP000000305">
    <property type="component" value="Unassembled WGS sequence"/>
</dbReference>
<proteinExistence type="predicted"/>
<gene>
    <name evidence="2" type="ORF">DAPPUDRAFT_221759</name>
</gene>
<keyword evidence="1" id="KW-0732">Signal</keyword>
<organism evidence="2 3">
    <name type="scientific">Daphnia pulex</name>
    <name type="common">Water flea</name>
    <dbReference type="NCBI Taxonomy" id="6669"/>
    <lineage>
        <taxon>Eukaryota</taxon>
        <taxon>Metazoa</taxon>
        <taxon>Ecdysozoa</taxon>
        <taxon>Arthropoda</taxon>
        <taxon>Crustacea</taxon>
        <taxon>Branchiopoda</taxon>
        <taxon>Diplostraca</taxon>
        <taxon>Cladocera</taxon>
        <taxon>Anomopoda</taxon>
        <taxon>Daphniidae</taxon>
        <taxon>Daphnia</taxon>
    </lineage>
</organism>
<keyword evidence="3" id="KW-1185">Reference proteome</keyword>
<accession>E9G0U0</accession>
<dbReference type="PANTHER" id="PTHR10656:SF70">
    <property type="entry name" value="PROTEIN MAB-21-RELATED"/>
    <property type="match status" value="1"/>
</dbReference>
<evidence type="ECO:0008006" key="4">
    <source>
        <dbReference type="Google" id="ProtNLM"/>
    </source>
</evidence>
<dbReference type="PANTHER" id="PTHR10656">
    <property type="entry name" value="CELL FATE DETERMINING PROTEIN MAB21-RELATED"/>
    <property type="match status" value="1"/>
</dbReference>
<feature type="chain" id="PRO_5003239927" description="Mab-21-like HhH/H2TH-like domain-containing protein" evidence="1">
    <location>
        <begin position="24"/>
        <end position="428"/>
    </location>
</feature>
<dbReference type="PhylomeDB" id="E9G0U0"/>